<accession>A0A1J5QN08</accession>
<keyword evidence="3" id="KW-0521">NADP</keyword>
<evidence type="ECO:0000256" key="2">
    <source>
        <dbReference type="ARBA" id="ARBA00022490"/>
    </source>
</evidence>
<dbReference type="Gene3D" id="3.40.50.720">
    <property type="entry name" value="NAD(P)-binding Rossmann-like Domain"/>
    <property type="match status" value="1"/>
</dbReference>
<dbReference type="InterPro" id="IPR051721">
    <property type="entry name" value="Biopterin_syn/organic_redct"/>
</dbReference>
<evidence type="ECO:0000313" key="5">
    <source>
        <dbReference type="EMBL" id="OIQ84961.1"/>
    </source>
</evidence>
<keyword evidence="4 5" id="KW-0560">Oxidoreductase</keyword>
<dbReference type="GO" id="GO:0006729">
    <property type="term" value="P:tetrahydrobiopterin biosynthetic process"/>
    <property type="evidence" value="ECO:0007669"/>
    <property type="project" value="TreeGrafter"/>
</dbReference>
<dbReference type="NCBIfam" id="NF005436">
    <property type="entry name" value="PRK07023.1"/>
    <property type="match status" value="1"/>
</dbReference>
<reference evidence="5" key="1">
    <citation type="submission" date="2016-10" db="EMBL/GenBank/DDBJ databases">
        <title>Sequence of Gallionella enrichment culture.</title>
        <authorList>
            <person name="Poehlein A."/>
            <person name="Muehling M."/>
            <person name="Daniel R."/>
        </authorList>
    </citation>
    <scope>NUCLEOTIDE SEQUENCE</scope>
</reference>
<dbReference type="Pfam" id="PF00106">
    <property type="entry name" value="adh_short"/>
    <property type="match status" value="1"/>
</dbReference>
<organism evidence="5">
    <name type="scientific">mine drainage metagenome</name>
    <dbReference type="NCBI Taxonomy" id="410659"/>
    <lineage>
        <taxon>unclassified sequences</taxon>
        <taxon>metagenomes</taxon>
        <taxon>ecological metagenomes</taxon>
    </lineage>
</organism>
<dbReference type="AlphaFoldDB" id="A0A1J5QN08"/>
<dbReference type="PANTHER" id="PTHR44085">
    <property type="entry name" value="SEPIAPTERIN REDUCTASE"/>
    <property type="match status" value="1"/>
</dbReference>
<name>A0A1J5QN08_9ZZZZ</name>
<dbReference type="EMBL" id="MLJW01000578">
    <property type="protein sequence ID" value="OIQ84961.1"/>
    <property type="molecule type" value="Genomic_DNA"/>
</dbReference>
<evidence type="ECO:0000256" key="1">
    <source>
        <dbReference type="ARBA" id="ARBA00004496"/>
    </source>
</evidence>
<dbReference type="PRINTS" id="PR00081">
    <property type="entry name" value="GDHRDH"/>
</dbReference>
<keyword evidence="2" id="KW-0963">Cytoplasm</keyword>
<dbReference type="InterPro" id="IPR036291">
    <property type="entry name" value="NAD(P)-bd_dom_sf"/>
</dbReference>
<protein>
    <submittedName>
        <fullName evidence="5">Benzil reductase ((S)-benzoin forming)</fullName>
        <ecNumber evidence="5">1.1.1.320</ecNumber>
    </submittedName>
</protein>
<sequence>MKQDRSTCAIVTGHSRGLGAALVDALLAQGRPVLALARGARGGLDARLREVALDLADAAALQRWLAAGELDTFIAGHACVLLINNAGTLDPVGPLSRQDPAQVGAAIALNVAAPLQLSAALASRVLPRGGELRVLHVSSGAARNAYAGWSVYCASKAALDHHARAVALDGVAGLRIASVAPGVIDTAMQAQIRATDAADFPQRERFEALRERGQLLQPADVAQRLLAYLLDDAFGVQPVADLRDLA</sequence>
<proteinExistence type="predicted"/>
<dbReference type="InterPro" id="IPR002347">
    <property type="entry name" value="SDR_fam"/>
</dbReference>
<dbReference type="GO" id="GO:0005737">
    <property type="term" value="C:cytoplasm"/>
    <property type="evidence" value="ECO:0007669"/>
    <property type="project" value="UniProtKB-SubCell"/>
</dbReference>
<dbReference type="PANTHER" id="PTHR44085:SF2">
    <property type="entry name" value="SEPIAPTERIN REDUCTASE"/>
    <property type="match status" value="1"/>
</dbReference>
<evidence type="ECO:0000256" key="4">
    <source>
        <dbReference type="ARBA" id="ARBA00023002"/>
    </source>
</evidence>
<evidence type="ECO:0000256" key="3">
    <source>
        <dbReference type="ARBA" id="ARBA00022857"/>
    </source>
</evidence>
<dbReference type="GO" id="GO:0004757">
    <property type="term" value="F:sepiapterin reductase (NADP+) activity"/>
    <property type="evidence" value="ECO:0007669"/>
    <property type="project" value="TreeGrafter"/>
</dbReference>
<comment type="caution">
    <text evidence="5">The sequence shown here is derived from an EMBL/GenBank/DDBJ whole genome shotgun (WGS) entry which is preliminary data.</text>
</comment>
<dbReference type="SUPFAM" id="SSF51735">
    <property type="entry name" value="NAD(P)-binding Rossmann-fold domains"/>
    <property type="match status" value="1"/>
</dbReference>
<dbReference type="EC" id="1.1.1.320" evidence="5"/>
<comment type="subcellular location">
    <subcellularLocation>
        <location evidence="1">Cytoplasm</location>
    </subcellularLocation>
</comment>
<gene>
    <name evidence="5" type="primary">yueD_2</name>
    <name evidence="5" type="ORF">GALL_332200</name>
</gene>